<accession>A0A8J6A1A9</accession>
<dbReference type="EMBL" id="JAGFMF010011861">
    <property type="protein sequence ID" value="KAG8510912.1"/>
    <property type="molecule type" value="Genomic_DNA"/>
</dbReference>
<evidence type="ECO:0000313" key="2">
    <source>
        <dbReference type="EMBL" id="KAG8510912.1"/>
    </source>
</evidence>
<name>A0A8J6A1A9_GALPY</name>
<dbReference type="AlphaFoldDB" id="A0A8J6A1A9"/>
<reference evidence="2" key="1">
    <citation type="journal article" date="2021" name="Evol. Appl.">
        <title>The genome of the Pyrenean desman and the effects of bottlenecks and inbreeding on the genomic landscape of an endangered species.</title>
        <authorList>
            <person name="Escoda L."/>
            <person name="Castresana J."/>
        </authorList>
    </citation>
    <scope>NUCLEOTIDE SEQUENCE</scope>
    <source>
        <strain evidence="2">IBE-C5619</strain>
    </source>
</reference>
<gene>
    <name evidence="2" type="ORF">J0S82_010597</name>
</gene>
<feature type="compositionally biased region" description="Polar residues" evidence="1">
    <location>
        <begin position="19"/>
        <end position="28"/>
    </location>
</feature>
<dbReference type="OrthoDB" id="1875751at2759"/>
<dbReference type="GO" id="GO:1990904">
    <property type="term" value="C:ribonucleoprotein complex"/>
    <property type="evidence" value="ECO:0007669"/>
    <property type="project" value="UniProtKB-KW"/>
</dbReference>
<keyword evidence="2" id="KW-0687">Ribonucleoprotein</keyword>
<evidence type="ECO:0000256" key="1">
    <source>
        <dbReference type="SAM" id="MobiDB-lite"/>
    </source>
</evidence>
<organism evidence="2 3">
    <name type="scientific">Galemys pyrenaicus</name>
    <name type="common">Iberian desman</name>
    <name type="synonym">Pyrenean desman</name>
    <dbReference type="NCBI Taxonomy" id="202257"/>
    <lineage>
        <taxon>Eukaryota</taxon>
        <taxon>Metazoa</taxon>
        <taxon>Chordata</taxon>
        <taxon>Craniata</taxon>
        <taxon>Vertebrata</taxon>
        <taxon>Euteleostomi</taxon>
        <taxon>Mammalia</taxon>
        <taxon>Eutheria</taxon>
        <taxon>Laurasiatheria</taxon>
        <taxon>Eulipotyphla</taxon>
        <taxon>Talpidae</taxon>
        <taxon>Galemys</taxon>
    </lineage>
</organism>
<keyword evidence="3" id="KW-1185">Reference proteome</keyword>
<sequence>MEGMMENSNLEELAEGAENSASKNQQNDSKILTGHWSWDRSKKDLTEPLFRYGELSIEFGLVLLCVDKVLEQNEYMLNGKLIHPKRVKAVKNGETLKKLLESRYHQIGSGKHEIKVAPPKVVYGQHQQQKKEEEVLQIMDRVTIKIKAKTGIQYLIIVMIKDMEITVVPLSGADQN</sequence>
<protein>
    <submittedName>
        <fullName evidence="2">Heterogeneous nuclear ribonucleoprotein D-like</fullName>
    </submittedName>
</protein>
<feature type="non-terminal residue" evidence="2">
    <location>
        <position position="176"/>
    </location>
</feature>
<evidence type="ECO:0000313" key="3">
    <source>
        <dbReference type="Proteomes" id="UP000700334"/>
    </source>
</evidence>
<proteinExistence type="predicted"/>
<feature type="compositionally biased region" description="Polar residues" evidence="1">
    <location>
        <begin position="1"/>
        <end position="10"/>
    </location>
</feature>
<comment type="caution">
    <text evidence="2">The sequence shown here is derived from an EMBL/GenBank/DDBJ whole genome shotgun (WGS) entry which is preliminary data.</text>
</comment>
<feature type="region of interest" description="Disordered" evidence="1">
    <location>
        <begin position="1"/>
        <end position="28"/>
    </location>
</feature>
<dbReference type="Proteomes" id="UP000700334">
    <property type="component" value="Unassembled WGS sequence"/>
</dbReference>